<dbReference type="KEGG" id="bbes:BESB_021350"/>
<dbReference type="RefSeq" id="XP_029216203.1">
    <property type="nucleotide sequence ID" value="XM_029360844.1"/>
</dbReference>
<keyword evidence="3" id="KW-1185">Reference proteome</keyword>
<protein>
    <recommendedName>
        <fullName evidence="4">Ankyrin repeat-containing protein</fullName>
    </recommendedName>
</protein>
<feature type="compositionally biased region" description="Basic and acidic residues" evidence="1">
    <location>
        <begin position="164"/>
        <end position="176"/>
    </location>
</feature>
<evidence type="ECO:0000256" key="1">
    <source>
        <dbReference type="SAM" id="MobiDB-lite"/>
    </source>
</evidence>
<proteinExistence type="predicted"/>
<dbReference type="Gene3D" id="1.25.40.20">
    <property type="entry name" value="Ankyrin repeat-containing domain"/>
    <property type="match status" value="1"/>
</dbReference>
<feature type="compositionally biased region" description="Basic and acidic residues" evidence="1">
    <location>
        <begin position="348"/>
        <end position="368"/>
    </location>
</feature>
<dbReference type="AlphaFoldDB" id="A0A2A9M4P9"/>
<dbReference type="Proteomes" id="UP000224006">
    <property type="component" value="Chromosome XI"/>
</dbReference>
<reference evidence="2 3" key="1">
    <citation type="submission" date="2017-09" db="EMBL/GenBank/DDBJ databases">
        <title>Genome sequencing of Besnoitia besnoiti strain Bb-Ger1.</title>
        <authorList>
            <person name="Schares G."/>
            <person name="Venepally P."/>
            <person name="Lorenzi H.A."/>
        </authorList>
    </citation>
    <scope>NUCLEOTIDE SEQUENCE [LARGE SCALE GENOMIC DNA]</scope>
    <source>
        <strain evidence="2 3">Bb-Ger1</strain>
    </source>
</reference>
<name>A0A2A9M4P9_BESBE</name>
<dbReference type="InterPro" id="IPR036770">
    <property type="entry name" value="Ankyrin_rpt-contain_sf"/>
</dbReference>
<gene>
    <name evidence="2" type="ORF">BESB_021350</name>
</gene>
<feature type="region of interest" description="Disordered" evidence="1">
    <location>
        <begin position="311"/>
        <end position="431"/>
    </location>
</feature>
<evidence type="ECO:0008006" key="4">
    <source>
        <dbReference type="Google" id="ProtNLM"/>
    </source>
</evidence>
<evidence type="ECO:0000313" key="2">
    <source>
        <dbReference type="EMBL" id="PFH32194.1"/>
    </source>
</evidence>
<dbReference type="VEuPathDB" id="ToxoDB:BESB_021350"/>
<dbReference type="OrthoDB" id="340620at2759"/>
<feature type="compositionally biased region" description="Basic and acidic residues" evidence="1">
    <location>
        <begin position="421"/>
        <end position="431"/>
    </location>
</feature>
<comment type="caution">
    <text evidence="2">The sequence shown here is derived from an EMBL/GenBank/DDBJ whole genome shotgun (WGS) entry which is preliminary data.</text>
</comment>
<dbReference type="EMBL" id="NWUJ01000012">
    <property type="protein sequence ID" value="PFH32194.1"/>
    <property type="molecule type" value="Genomic_DNA"/>
</dbReference>
<feature type="compositionally biased region" description="Basic and acidic residues" evidence="1">
    <location>
        <begin position="402"/>
        <end position="411"/>
    </location>
</feature>
<feature type="compositionally biased region" description="Polar residues" evidence="1">
    <location>
        <begin position="181"/>
        <end position="197"/>
    </location>
</feature>
<feature type="region of interest" description="Disordered" evidence="1">
    <location>
        <begin position="158"/>
        <end position="231"/>
    </location>
</feature>
<feature type="compositionally biased region" description="Basic and acidic residues" evidence="1">
    <location>
        <begin position="198"/>
        <end position="208"/>
    </location>
</feature>
<organism evidence="2 3">
    <name type="scientific">Besnoitia besnoiti</name>
    <name type="common">Apicomplexan protozoan</name>
    <dbReference type="NCBI Taxonomy" id="94643"/>
    <lineage>
        <taxon>Eukaryota</taxon>
        <taxon>Sar</taxon>
        <taxon>Alveolata</taxon>
        <taxon>Apicomplexa</taxon>
        <taxon>Conoidasida</taxon>
        <taxon>Coccidia</taxon>
        <taxon>Eucoccidiorida</taxon>
        <taxon>Eimeriorina</taxon>
        <taxon>Sarcocystidae</taxon>
        <taxon>Besnoitia</taxon>
    </lineage>
</organism>
<feature type="compositionally biased region" description="Polar residues" evidence="1">
    <location>
        <begin position="210"/>
        <end position="220"/>
    </location>
</feature>
<sequence>MAGPDSKRMYLSIVAQNMDKIKAEKPYWNKNFVPITASGAGTKYTMLQAAMMLDKMKVVKYLAGHPAVDFSVKSTDNKSTLMIAAISQMPVSVLEKILERYDLRTINELDPAGNTALDLCEPDTEEYDFLQSVGCKTKADREATLHEFLVSAGNHVVHQRVRKKGEGERRPAEQAEAKSGAGSTPQKTPRSTASGRETPTEPERRGAEQQDGNQRGTDANSPVKPDDADCAVDEMDEDPWQLVDTPEDLLHLLQDYLETWGSEGDDGELCQEWVEYVTKKLKKGNGDRAVQKWNALMTSMYGEENLRHYSANKHETAKQTEEAGAPASEDKREAEPLEESVAPLPAQDTEKRPDADMGRTGDVPRPEVLKNFFDPTAPPIEMKTPRKPPPPDGGPRVVGLGLDKEEARKQVAELLGSPRPSLRERRASAKK</sequence>
<accession>A0A2A9M4P9</accession>
<feature type="compositionally biased region" description="Basic and acidic residues" evidence="1">
    <location>
        <begin position="311"/>
        <end position="321"/>
    </location>
</feature>
<dbReference type="SUPFAM" id="SSF48403">
    <property type="entry name" value="Ankyrin repeat"/>
    <property type="match status" value="1"/>
</dbReference>
<dbReference type="GeneID" id="40307196"/>
<evidence type="ECO:0000313" key="3">
    <source>
        <dbReference type="Proteomes" id="UP000224006"/>
    </source>
</evidence>